<evidence type="ECO:0000313" key="2">
    <source>
        <dbReference type="Proteomes" id="UP000235616"/>
    </source>
</evidence>
<keyword evidence="2" id="KW-1185">Reference proteome</keyword>
<evidence type="ECO:0000313" key="1">
    <source>
        <dbReference type="EMBL" id="PMS20710.1"/>
    </source>
</evidence>
<organism evidence="1 2">
    <name type="scientific">Trinickia dabaoshanensis</name>
    <dbReference type="NCBI Taxonomy" id="564714"/>
    <lineage>
        <taxon>Bacteria</taxon>
        <taxon>Pseudomonadati</taxon>
        <taxon>Pseudomonadota</taxon>
        <taxon>Betaproteobacteria</taxon>
        <taxon>Burkholderiales</taxon>
        <taxon>Burkholderiaceae</taxon>
        <taxon>Trinickia</taxon>
    </lineage>
</organism>
<sequence length="88" mass="9197">MAAGFTADDPPRFVPPVTEVADRAAVSDVEGGKDALRAPLVPTPAFSRSAGREDRALDNGWFCGRFDELGAGEPGRLGWGVGCMSKSC</sequence>
<reference evidence="1 2" key="1">
    <citation type="submission" date="2018-01" db="EMBL/GenBank/DDBJ databases">
        <title>Whole genome analyses suggest that Burkholderia sensu lato contains two further novel genera in the rhizoxinica-symbiotica group Mycetohabitans gen. nov., and Trinickia gen. nov.: implications for the evolution of diazotrophy and nodulation in the Burkholderiaceae.</title>
        <authorList>
            <person name="Estrada-de los Santos P."/>
            <person name="Palmer M."/>
            <person name="Chavez-Ramirez B."/>
            <person name="Beukes C."/>
            <person name="Steenkamp E.T."/>
            <person name="Hirsch A.M."/>
            <person name="Manyaka P."/>
            <person name="Maluk M."/>
            <person name="Lafos M."/>
            <person name="Crook M."/>
            <person name="Gross E."/>
            <person name="Simon M.F."/>
            <person name="Bueno dos Reis Junior F."/>
            <person name="Poole P.S."/>
            <person name="Venter S.N."/>
            <person name="James E.K."/>
        </authorList>
    </citation>
    <scope>NUCLEOTIDE SEQUENCE [LARGE SCALE GENOMIC DNA]</scope>
    <source>
        <strain evidence="1 2">GIMN1.004</strain>
    </source>
</reference>
<gene>
    <name evidence="1" type="ORF">C0Z18_09185</name>
</gene>
<accession>A0A2N7VU84</accession>
<name>A0A2N7VU84_9BURK</name>
<protein>
    <submittedName>
        <fullName evidence="1">Uncharacterized protein</fullName>
    </submittedName>
</protein>
<dbReference type="AlphaFoldDB" id="A0A2N7VU84"/>
<dbReference type="EMBL" id="PNYA01000007">
    <property type="protein sequence ID" value="PMS20710.1"/>
    <property type="molecule type" value="Genomic_DNA"/>
</dbReference>
<comment type="caution">
    <text evidence="1">The sequence shown here is derived from an EMBL/GenBank/DDBJ whole genome shotgun (WGS) entry which is preliminary data.</text>
</comment>
<dbReference type="Proteomes" id="UP000235616">
    <property type="component" value="Unassembled WGS sequence"/>
</dbReference>
<proteinExistence type="predicted"/>